<evidence type="ECO:0000256" key="4">
    <source>
        <dbReference type="ARBA" id="ARBA00023284"/>
    </source>
</evidence>
<dbReference type="InterPro" id="IPR017937">
    <property type="entry name" value="Thioredoxin_CS"/>
</dbReference>
<dbReference type="InterPro" id="IPR013766">
    <property type="entry name" value="Thioredoxin_domain"/>
</dbReference>
<dbReference type="GO" id="GO:0016491">
    <property type="term" value="F:oxidoreductase activity"/>
    <property type="evidence" value="ECO:0007669"/>
    <property type="project" value="InterPro"/>
</dbReference>
<dbReference type="AlphaFoldDB" id="U2JBV0"/>
<dbReference type="SUPFAM" id="SSF52833">
    <property type="entry name" value="Thioredoxin-like"/>
    <property type="match status" value="1"/>
</dbReference>
<dbReference type="Pfam" id="PF00578">
    <property type="entry name" value="AhpC-TSA"/>
    <property type="match status" value="1"/>
</dbReference>
<dbReference type="RefSeq" id="WP_021069623.1">
    <property type="nucleotide sequence ID" value="NZ_ATDL01000010.1"/>
</dbReference>
<dbReference type="GO" id="GO:0030313">
    <property type="term" value="C:cell envelope"/>
    <property type="evidence" value="ECO:0007669"/>
    <property type="project" value="UniProtKB-SubCell"/>
</dbReference>
<feature type="domain" description="Thioredoxin" evidence="6">
    <location>
        <begin position="239"/>
        <end position="386"/>
    </location>
</feature>
<gene>
    <name evidence="7" type="ORF">M472_15265</name>
</gene>
<reference evidence="7 8" key="1">
    <citation type="journal article" date="2013" name="Genome Announc.">
        <title>The Draft Genome Sequence of Sphingomonas paucimobilis Strain HER1398 (Proteobacteria), Host to the Giant PAU Phage, Indicates That It Is a Member of the Genus Sphingobacterium (Bacteroidetes).</title>
        <authorList>
            <person name="White R.A.III."/>
            <person name="Suttle C.A."/>
        </authorList>
    </citation>
    <scope>NUCLEOTIDE SEQUENCE [LARGE SCALE GENOMIC DNA]</scope>
    <source>
        <strain evidence="7 8">HER1398</strain>
    </source>
</reference>
<dbReference type="PROSITE" id="PS00194">
    <property type="entry name" value="THIOREDOXIN_1"/>
    <property type="match status" value="1"/>
</dbReference>
<evidence type="ECO:0000259" key="6">
    <source>
        <dbReference type="PROSITE" id="PS51352"/>
    </source>
</evidence>
<dbReference type="InterPro" id="IPR050553">
    <property type="entry name" value="Thioredoxin_ResA/DsbE_sf"/>
</dbReference>
<dbReference type="EMBL" id="ATDL01000010">
    <property type="protein sequence ID" value="ERJ60123.1"/>
    <property type="molecule type" value="Genomic_DNA"/>
</dbReference>
<dbReference type="CDD" id="cd02966">
    <property type="entry name" value="TlpA_like_family"/>
    <property type="match status" value="1"/>
</dbReference>
<keyword evidence="3" id="KW-1015">Disulfide bond</keyword>
<dbReference type="PANTHER" id="PTHR42852:SF6">
    <property type="entry name" value="THIOL:DISULFIDE INTERCHANGE PROTEIN DSBE"/>
    <property type="match status" value="1"/>
</dbReference>
<dbReference type="Gene3D" id="3.40.30.10">
    <property type="entry name" value="Glutaredoxin"/>
    <property type="match status" value="1"/>
</dbReference>
<dbReference type="eggNOG" id="COG0526">
    <property type="taxonomic scope" value="Bacteria"/>
</dbReference>
<proteinExistence type="predicted"/>
<dbReference type="Proteomes" id="UP000016584">
    <property type="component" value="Unassembled WGS sequence"/>
</dbReference>
<name>U2JBV0_9SPHI</name>
<dbReference type="PATRIC" id="fig|1346330.5.peg.1442"/>
<evidence type="ECO:0000256" key="5">
    <source>
        <dbReference type="SAM" id="SignalP"/>
    </source>
</evidence>
<feature type="chain" id="PRO_5004630171" description="Thioredoxin domain-containing protein" evidence="5">
    <location>
        <begin position="22"/>
        <end position="387"/>
    </location>
</feature>
<accession>U2JBV0</accession>
<comment type="subcellular location">
    <subcellularLocation>
        <location evidence="1">Cell envelope</location>
    </subcellularLocation>
</comment>
<evidence type="ECO:0000256" key="1">
    <source>
        <dbReference type="ARBA" id="ARBA00004196"/>
    </source>
</evidence>
<dbReference type="PANTHER" id="PTHR42852">
    <property type="entry name" value="THIOL:DISULFIDE INTERCHANGE PROTEIN DSBE"/>
    <property type="match status" value="1"/>
</dbReference>
<dbReference type="STRING" id="1346330.M472_15265"/>
<dbReference type="GO" id="GO:0016209">
    <property type="term" value="F:antioxidant activity"/>
    <property type="evidence" value="ECO:0007669"/>
    <property type="project" value="InterPro"/>
</dbReference>
<dbReference type="GO" id="GO:0017004">
    <property type="term" value="P:cytochrome complex assembly"/>
    <property type="evidence" value="ECO:0007669"/>
    <property type="project" value="UniProtKB-KW"/>
</dbReference>
<sequence>MRKFWNLIIAGALSFPVLSFAQGDSLLVSGILKQGTADQIQKVWFSFTDHDGQDFRTSSNVMSGAFQFTVPKQALVIDGMLRFTGADPMNGVMYRPLNLFIHKEDIQITGQHDELELAVVSGGEENNDYNALRQSTADITRKVTALYEPLIKGEVKSDTEEGKNLMKEMSILHRQEYAAQKKFIVAYPDSYVSLFLLYRLKNIYTSDDYAKTFNQLNKSYQSTRVGKEIQNNIQREAVTAKGTIAKTFERTTAIGKPFKLEDLRGKVFLIDFWGSWCGPCRASMPHLLELYEKYQGKGFEIVGVAQERGKTPEEANESWKKAIDELGIHWVNVLNNENKEQFDIVKSYAITGFPTKILVDAQGKIILRITASATDDIDVALRNIYGY</sequence>
<keyword evidence="5" id="KW-0732">Signal</keyword>
<protein>
    <recommendedName>
        <fullName evidence="6">Thioredoxin domain-containing protein</fullName>
    </recommendedName>
</protein>
<keyword evidence="2" id="KW-0201">Cytochrome c-type biogenesis</keyword>
<keyword evidence="4" id="KW-0676">Redox-active center</keyword>
<dbReference type="InterPro" id="IPR036249">
    <property type="entry name" value="Thioredoxin-like_sf"/>
</dbReference>
<evidence type="ECO:0000256" key="2">
    <source>
        <dbReference type="ARBA" id="ARBA00022748"/>
    </source>
</evidence>
<evidence type="ECO:0000313" key="8">
    <source>
        <dbReference type="Proteomes" id="UP000016584"/>
    </source>
</evidence>
<dbReference type="InterPro" id="IPR000866">
    <property type="entry name" value="AhpC/TSA"/>
</dbReference>
<evidence type="ECO:0000256" key="3">
    <source>
        <dbReference type="ARBA" id="ARBA00023157"/>
    </source>
</evidence>
<comment type="caution">
    <text evidence="7">The sequence shown here is derived from an EMBL/GenBank/DDBJ whole genome shotgun (WGS) entry which is preliminary data.</text>
</comment>
<dbReference type="OrthoDB" id="750178at2"/>
<organism evidence="7 8">
    <name type="scientific">Sphingobacterium paucimobilis HER1398</name>
    <dbReference type="NCBI Taxonomy" id="1346330"/>
    <lineage>
        <taxon>Bacteria</taxon>
        <taxon>Pseudomonadati</taxon>
        <taxon>Bacteroidota</taxon>
        <taxon>Sphingobacteriia</taxon>
        <taxon>Sphingobacteriales</taxon>
        <taxon>Sphingobacteriaceae</taxon>
        <taxon>Sphingobacterium</taxon>
    </lineage>
</organism>
<keyword evidence="8" id="KW-1185">Reference proteome</keyword>
<evidence type="ECO:0000313" key="7">
    <source>
        <dbReference type="EMBL" id="ERJ60123.1"/>
    </source>
</evidence>
<feature type="signal peptide" evidence="5">
    <location>
        <begin position="1"/>
        <end position="21"/>
    </location>
</feature>
<dbReference type="PROSITE" id="PS51352">
    <property type="entry name" value="THIOREDOXIN_2"/>
    <property type="match status" value="1"/>
</dbReference>